<evidence type="ECO:0000313" key="1">
    <source>
        <dbReference type="EMBL" id="KAI4332586.1"/>
    </source>
</evidence>
<accession>A0ACB9N8M4</accession>
<protein>
    <submittedName>
        <fullName evidence="1">Uncharacterized protein</fullName>
    </submittedName>
</protein>
<organism evidence="1 2">
    <name type="scientific">Bauhinia variegata</name>
    <name type="common">Purple orchid tree</name>
    <name type="synonym">Phanera variegata</name>
    <dbReference type="NCBI Taxonomy" id="167791"/>
    <lineage>
        <taxon>Eukaryota</taxon>
        <taxon>Viridiplantae</taxon>
        <taxon>Streptophyta</taxon>
        <taxon>Embryophyta</taxon>
        <taxon>Tracheophyta</taxon>
        <taxon>Spermatophyta</taxon>
        <taxon>Magnoliopsida</taxon>
        <taxon>eudicotyledons</taxon>
        <taxon>Gunneridae</taxon>
        <taxon>Pentapetalae</taxon>
        <taxon>rosids</taxon>
        <taxon>fabids</taxon>
        <taxon>Fabales</taxon>
        <taxon>Fabaceae</taxon>
        <taxon>Cercidoideae</taxon>
        <taxon>Cercideae</taxon>
        <taxon>Bauhiniinae</taxon>
        <taxon>Bauhinia</taxon>
    </lineage>
</organism>
<gene>
    <name evidence="1" type="ORF">L6164_017482</name>
</gene>
<evidence type="ECO:0000313" key="2">
    <source>
        <dbReference type="Proteomes" id="UP000828941"/>
    </source>
</evidence>
<comment type="caution">
    <text evidence="1">The sequence shown here is derived from an EMBL/GenBank/DDBJ whole genome shotgun (WGS) entry which is preliminary data.</text>
</comment>
<reference evidence="1 2" key="1">
    <citation type="journal article" date="2022" name="DNA Res.">
        <title>Chromosomal-level genome assembly of the orchid tree Bauhinia variegata (Leguminosae; Cercidoideae) supports the allotetraploid origin hypothesis of Bauhinia.</title>
        <authorList>
            <person name="Zhong Y."/>
            <person name="Chen Y."/>
            <person name="Zheng D."/>
            <person name="Pang J."/>
            <person name="Liu Y."/>
            <person name="Luo S."/>
            <person name="Meng S."/>
            <person name="Qian L."/>
            <person name="Wei D."/>
            <person name="Dai S."/>
            <person name="Zhou R."/>
        </authorList>
    </citation>
    <scope>NUCLEOTIDE SEQUENCE [LARGE SCALE GENOMIC DNA]</scope>
    <source>
        <strain evidence="1">BV-YZ2020</strain>
    </source>
</reference>
<proteinExistence type="predicted"/>
<dbReference type="Proteomes" id="UP000828941">
    <property type="component" value="Chromosome 7"/>
</dbReference>
<dbReference type="EMBL" id="CM039432">
    <property type="protein sequence ID" value="KAI4332586.1"/>
    <property type="molecule type" value="Genomic_DNA"/>
</dbReference>
<keyword evidence="2" id="KW-1185">Reference proteome</keyword>
<name>A0ACB9N8M4_BAUVA</name>
<sequence length="584" mass="66226">MAVELTDILTASSQVPRVTSANYRKPNDDMLQDTRESREKYLTICVPLYKFALKGDWAAAKRILLGNRNLLKAAIAKGWPTVLHVAAGANHTHFVEELVKLMDKEDLELQDYKNNTAFCFAAANGNIPMAEIMLEENQNLVEIRGFDGMTPLHFAALQGQSKMAMHLYDKTYQIFDNRDWEMLFFICLNTGIDDLALKMLEERPKLALARDENNETPLHVLARNPHIAEHKNQHMNSGMIMKQTRALQIVDRLWDNILRSEYSDFEIKKTISTPSHVLFEAVGAGNFEFLAKLMSCCPDLIWELDKRNRSIIHFAVLHRQSGIFNLMHEIGSKKDIIVSFVDPEDGNNLLHLAAKLAPTDQLEMIYGAAFQMRMELLWFEEVKKIMPPSYIRMKNSKGMTPQELFTEEHEGLLQKAQIWMKDTANSCMVVSTLITTGVFSAAFSLPGGTNDNSGDPNYLGKIPFLIFGIADAIAMVSSSTSILIFLSILISRYAQYDFYKSLPSKLIYGMVALFISITTMMIAFSTAFFVSYYHGTKWVPSSISVIAAVPTLVFVCLQYSLWSDIIYSTYFCSSLFLPRRYMLS</sequence>